<evidence type="ECO:0000256" key="2">
    <source>
        <dbReference type="ARBA" id="ARBA00022679"/>
    </source>
</evidence>
<dbReference type="NCBIfam" id="TIGR01358">
    <property type="entry name" value="DAHP_synth_II"/>
    <property type="match status" value="1"/>
</dbReference>
<feature type="binding site" evidence="3">
    <location>
        <position position="427"/>
    </location>
    <ligand>
        <name>Mn(2+)</name>
        <dbReference type="ChEBI" id="CHEBI:29035"/>
    </ligand>
</feature>
<feature type="binding site" evidence="3">
    <location>
        <position position="293"/>
    </location>
    <ligand>
        <name>phosphoenolpyruvate</name>
        <dbReference type="ChEBI" id="CHEBI:58702"/>
    </ligand>
</feature>
<comment type="catalytic activity">
    <reaction evidence="4">
        <text>D-erythrose 4-phosphate + phosphoenolpyruvate + H2O = 7-phospho-2-dehydro-3-deoxy-D-arabino-heptonate + phosphate</text>
        <dbReference type="Rhea" id="RHEA:14717"/>
        <dbReference type="ChEBI" id="CHEBI:15377"/>
        <dbReference type="ChEBI" id="CHEBI:16897"/>
        <dbReference type="ChEBI" id="CHEBI:43474"/>
        <dbReference type="ChEBI" id="CHEBI:58394"/>
        <dbReference type="ChEBI" id="CHEBI:58702"/>
        <dbReference type="EC" id="2.5.1.54"/>
    </reaction>
</comment>
<dbReference type="Pfam" id="PF01474">
    <property type="entry name" value="DAHP_synth_2"/>
    <property type="match status" value="1"/>
</dbReference>
<dbReference type="STRING" id="198092.SAMN02745194_03231"/>
<dbReference type="InterPro" id="IPR013785">
    <property type="entry name" value="Aldolase_TIM"/>
</dbReference>
<dbReference type="Proteomes" id="UP000184387">
    <property type="component" value="Unassembled WGS sequence"/>
</dbReference>
<feature type="binding site" evidence="3">
    <location>
        <position position="397"/>
    </location>
    <ligand>
        <name>Mn(2+)</name>
        <dbReference type="ChEBI" id="CHEBI:29035"/>
    </ligand>
</feature>
<comment type="similarity">
    <text evidence="1 4">Belongs to the class-II DAHP synthase family.</text>
</comment>
<feature type="binding site" evidence="3">
    <location>
        <position position="70"/>
    </location>
    <ligand>
        <name>Mn(2+)</name>
        <dbReference type="ChEBI" id="CHEBI:29035"/>
    </ligand>
</feature>
<dbReference type="RefSeq" id="WP_073136539.1">
    <property type="nucleotide sequence ID" value="NZ_FQZF01000019.1"/>
</dbReference>
<feature type="binding site" evidence="3">
    <location>
        <position position="109"/>
    </location>
    <ligand>
        <name>phosphoenolpyruvate</name>
        <dbReference type="ChEBI" id="CHEBI:58702"/>
    </ligand>
</feature>
<organism evidence="5 6">
    <name type="scientific">Muricoccus roseus</name>
    <dbReference type="NCBI Taxonomy" id="198092"/>
    <lineage>
        <taxon>Bacteria</taxon>
        <taxon>Pseudomonadati</taxon>
        <taxon>Pseudomonadota</taxon>
        <taxon>Alphaproteobacteria</taxon>
        <taxon>Acetobacterales</taxon>
        <taxon>Roseomonadaceae</taxon>
        <taxon>Muricoccus</taxon>
    </lineage>
</organism>
<evidence type="ECO:0000256" key="3">
    <source>
        <dbReference type="PIRSR" id="PIRSR602480-1"/>
    </source>
</evidence>
<dbReference type="OrthoDB" id="9766852at2"/>
<evidence type="ECO:0000313" key="6">
    <source>
        <dbReference type="Proteomes" id="UP000184387"/>
    </source>
</evidence>
<dbReference type="GO" id="GO:0009073">
    <property type="term" value="P:aromatic amino acid family biosynthetic process"/>
    <property type="evidence" value="ECO:0007669"/>
    <property type="project" value="InterPro"/>
</dbReference>
<keyword evidence="6" id="KW-1185">Reference proteome</keyword>
<keyword evidence="3" id="KW-0104">Cadmium</keyword>
<reference evidence="5 6" key="1">
    <citation type="submission" date="2016-11" db="EMBL/GenBank/DDBJ databases">
        <authorList>
            <person name="Jaros S."/>
            <person name="Januszkiewicz K."/>
            <person name="Wedrychowicz H."/>
        </authorList>
    </citation>
    <scope>NUCLEOTIDE SEQUENCE [LARGE SCALE GENOMIC DNA]</scope>
    <source>
        <strain evidence="5 6">DSM 14916</strain>
    </source>
</reference>
<keyword evidence="3" id="KW-0464">Manganese</keyword>
<dbReference type="Gene3D" id="3.20.20.70">
    <property type="entry name" value="Aldolase class I"/>
    <property type="match status" value="2"/>
</dbReference>
<dbReference type="SUPFAM" id="SSF51569">
    <property type="entry name" value="Aldolase"/>
    <property type="match status" value="1"/>
</dbReference>
<dbReference type="AlphaFoldDB" id="A0A1M6LQQ1"/>
<evidence type="ECO:0000256" key="1">
    <source>
        <dbReference type="ARBA" id="ARBA00008911"/>
    </source>
</evidence>
<gene>
    <name evidence="5" type="ORF">SAMN02745194_03231</name>
</gene>
<feature type="binding site" evidence="3">
    <location>
        <position position="324"/>
    </location>
    <ligand>
        <name>phosphoenolpyruvate</name>
        <dbReference type="ChEBI" id="CHEBI:58702"/>
    </ligand>
</feature>
<protein>
    <recommendedName>
        <fullName evidence="4">Phospho-2-dehydro-3-deoxyheptonate aldolase</fullName>
        <ecNumber evidence="4">2.5.1.54</ecNumber>
    </recommendedName>
</protein>
<evidence type="ECO:0000256" key="4">
    <source>
        <dbReference type="RuleBase" id="RU363071"/>
    </source>
</evidence>
<dbReference type="InterPro" id="IPR002480">
    <property type="entry name" value="DAHP_synth_2"/>
</dbReference>
<comment type="cofactor">
    <cofactor evidence="3">
        <name>Mn(2+)</name>
        <dbReference type="ChEBI" id="CHEBI:29035"/>
    </cofactor>
    <cofactor evidence="3">
        <name>Co(2+)</name>
        <dbReference type="ChEBI" id="CHEBI:48828"/>
    </cofactor>
    <cofactor evidence="3">
        <name>Cd(2+)</name>
        <dbReference type="ChEBI" id="CHEBI:48775"/>
    </cofactor>
    <text evidence="3">Binds 1 divalent cation per subunit. The enzyme is active with manganese, cobalt or cadmium ions.</text>
</comment>
<dbReference type="GO" id="GO:0003849">
    <property type="term" value="F:3-deoxy-7-phosphoheptulonate synthase activity"/>
    <property type="evidence" value="ECO:0007669"/>
    <property type="project" value="UniProtKB-EC"/>
</dbReference>
<sequence>MPTTPWHPASWRDMPIRQVPEYPDQARLRAMEEKLARFPPLVFAGEADRLTKLLAEAGEGRAFVLQGGDCAESFADFHANTIRDTFRVLLQMAVVLTFGGGLPVVKLGRMAGQFAKPRSSDTETVADQTLPSYRGDIINGADFTAEARIPDPSRMEFAYLQSAATLNLLRAFATGGFADLHEVHRWNLGFVARSPLADRYADIAQRIDETLRFMAACGMNSLTAPQIRETEFYTSHEALLLPFEEAMTREPSTHPGRHYACSAHFLWIGDRTRQPDGAHVEFLSGVANPIGLKVGPTTEVDDLLRLAERLNPANTPGRLTLITRMGAGKIEAKLPPLIRAIQAHGCKVTWLSDPMHGNTHAAGGYKTRSFDAILQEVRGFFDIHHAEGTNAGGVHVEMTGRDVTECLGGAHRLTEADLAANYATFCDPRLNAEQSLELAFLVAEELKSRRATTLHLRAAQ</sequence>
<dbReference type="PANTHER" id="PTHR21337">
    <property type="entry name" value="PHOSPHO-2-DEHYDRO-3-DEOXYHEPTONATE ALDOLASE 1, 2"/>
    <property type="match status" value="1"/>
</dbReference>
<evidence type="ECO:0000313" key="5">
    <source>
        <dbReference type="EMBL" id="SHJ73521.1"/>
    </source>
</evidence>
<proteinExistence type="inferred from homology"/>
<dbReference type="EC" id="2.5.1.54" evidence="4"/>
<keyword evidence="3" id="KW-0170">Cobalt</keyword>
<name>A0A1M6LQQ1_9PROT</name>
<accession>A0A1M6LQQ1</accession>
<dbReference type="PANTHER" id="PTHR21337:SF0">
    <property type="entry name" value="PHOSPHO-2-DEHYDRO-3-DEOXYHEPTONATE ALDOLASE"/>
    <property type="match status" value="1"/>
</dbReference>
<dbReference type="EMBL" id="FQZF01000019">
    <property type="protein sequence ID" value="SHJ73521.1"/>
    <property type="molecule type" value="Genomic_DNA"/>
</dbReference>
<keyword evidence="2 4" id="KW-0808">Transferase</keyword>
<feature type="binding site" evidence="3">
    <location>
        <position position="356"/>
    </location>
    <ligand>
        <name>Mn(2+)</name>
        <dbReference type="ChEBI" id="CHEBI:29035"/>
    </ligand>
</feature>